<evidence type="ECO:0008006" key="5">
    <source>
        <dbReference type="Google" id="ProtNLM"/>
    </source>
</evidence>
<evidence type="ECO:0000256" key="2">
    <source>
        <dbReference type="SAM" id="SignalP"/>
    </source>
</evidence>
<dbReference type="OrthoDB" id="8006125at2"/>
<feature type="chain" id="PRO_5022712443" description="PXPV repeat-containing protein" evidence="2">
    <location>
        <begin position="33"/>
        <end position="123"/>
    </location>
</feature>
<feature type="signal peptide" evidence="2">
    <location>
        <begin position="1"/>
        <end position="32"/>
    </location>
</feature>
<protein>
    <recommendedName>
        <fullName evidence="5">PXPV repeat-containing protein</fullName>
    </recommendedName>
</protein>
<keyword evidence="1" id="KW-1133">Transmembrane helix</keyword>
<gene>
    <name evidence="3" type="ORF">FF100_01485</name>
</gene>
<reference evidence="3 4" key="1">
    <citation type="submission" date="2019-06" db="EMBL/GenBank/DDBJ databases">
        <title>Genome of Methylobacterium sp. 17Sr1-39.</title>
        <authorList>
            <person name="Seo T."/>
        </authorList>
    </citation>
    <scope>NUCLEOTIDE SEQUENCE [LARGE SCALE GENOMIC DNA]</scope>
    <source>
        <strain evidence="3 4">17Sr1-39</strain>
    </source>
</reference>
<feature type="transmembrane region" description="Helical" evidence="1">
    <location>
        <begin position="36"/>
        <end position="57"/>
    </location>
</feature>
<proteinExistence type="predicted"/>
<accession>A0A5C4LQ77</accession>
<organism evidence="3 4">
    <name type="scientific">Methylobacterium terricola</name>
    <dbReference type="NCBI Taxonomy" id="2583531"/>
    <lineage>
        <taxon>Bacteria</taxon>
        <taxon>Pseudomonadati</taxon>
        <taxon>Pseudomonadota</taxon>
        <taxon>Alphaproteobacteria</taxon>
        <taxon>Hyphomicrobiales</taxon>
        <taxon>Methylobacteriaceae</taxon>
        <taxon>Methylobacterium</taxon>
    </lineage>
</organism>
<evidence type="ECO:0000313" key="4">
    <source>
        <dbReference type="Proteomes" id="UP000305267"/>
    </source>
</evidence>
<keyword evidence="4" id="KW-1185">Reference proteome</keyword>
<evidence type="ECO:0000313" key="3">
    <source>
        <dbReference type="EMBL" id="TNC15966.1"/>
    </source>
</evidence>
<keyword evidence="2" id="KW-0732">Signal</keyword>
<name>A0A5C4LQ77_9HYPH</name>
<dbReference type="EMBL" id="VDDA01000001">
    <property type="protein sequence ID" value="TNC15966.1"/>
    <property type="molecule type" value="Genomic_DNA"/>
</dbReference>
<keyword evidence="1" id="KW-0472">Membrane</keyword>
<dbReference type="Proteomes" id="UP000305267">
    <property type="component" value="Unassembled WGS sequence"/>
</dbReference>
<evidence type="ECO:0000256" key="1">
    <source>
        <dbReference type="SAM" id="Phobius"/>
    </source>
</evidence>
<keyword evidence="1" id="KW-0812">Transmembrane</keyword>
<sequence>MRALTSYGLPRLGAGAALVAALFVTAAPQAQARDNVGAAIIGGAAAGVLGGVAAGAIMNGMQPPPAYAPPPPVYAAPPPRRVYVEEPETVIVRPRRGPICHFERRKVWLDDESFTYKRVEVCE</sequence>
<dbReference type="AlphaFoldDB" id="A0A5C4LQ77"/>
<comment type="caution">
    <text evidence="3">The sequence shown here is derived from an EMBL/GenBank/DDBJ whole genome shotgun (WGS) entry which is preliminary data.</text>
</comment>
<dbReference type="RefSeq" id="WP_139033787.1">
    <property type="nucleotide sequence ID" value="NZ_VDDA01000001.1"/>
</dbReference>